<evidence type="ECO:0000313" key="3">
    <source>
        <dbReference type="EMBL" id="TPG30776.1"/>
    </source>
</evidence>
<name>A0A502E2K7_9BURK</name>
<dbReference type="Pfam" id="PF08239">
    <property type="entry name" value="SH3_3"/>
    <property type="match status" value="1"/>
</dbReference>
<dbReference type="InterPro" id="IPR003646">
    <property type="entry name" value="SH3-like_bac-type"/>
</dbReference>
<dbReference type="OrthoDB" id="5297720at2"/>
<feature type="signal peptide" evidence="1">
    <location>
        <begin position="1"/>
        <end position="26"/>
    </location>
</feature>
<dbReference type="PANTHER" id="PTHR34408">
    <property type="entry name" value="FAMILY PROTEIN, PUTATIVE-RELATED"/>
    <property type="match status" value="1"/>
</dbReference>
<evidence type="ECO:0000313" key="4">
    <source>
        <dbReference type="Proteomes" id="UP000319212"/>
    </source>
</evidence>
<dbReference type="Proteomes" id="UP000319212">
    <property type="component" value="Unassembled WGS sequence"/>
</dbReference>
<dbReference type="InterPro" id="IPR010466">
    <property type="entry name" value="DUF1058"/>
</dbReference>
<dbReference type="PROSITE" id="PS51781">
    <property type="entry name" value="SH3B"/>
    <property type="match status" value="1"/>
</dbReference>
<dbReference type="AlphaFoldDB" id="A0A502E2K7"/>
<organism evidence="3 4">
    <name type="scientific">Variovorax guangxiensis</name>
    <dbReference type="NCBI Taxonomy" id="1775474"/>
    <lineage>
        <taxon>Bacteria</taxon>
        <taxon>Pseudomonadati</taxon>
        <taxon>Pseudomonadota</taxon>
        <taxon>Betaproteobacteria</taxon>
        <taxon>Burkholderiales</taxon>
        <taxon>Comamonadaceae</taxon>
        <taxon>Variovorax</taxon>
    </lineage>
</organism>
<evidence type="ECO:0000256" key="1">
    <source>
        <dbReference type="SAM" id="SignalP"/>
    </source>
</evidence>
<dbReference type="Gene3D" id="2.30.30.40">
    <property type="entry name" value="SH3 Domains"/>
    <property type="match status" value="2"/>
</dbReference>
<dbReference type="PANTHER" id="PTHR34408:SF1">
    <property type="entry name" value="GLYCOSYL HYDROLASE FAMILY 19 DOMAIN-CONTAINING PROTEIN HI_1415"/>
    <property type="match status" value="1"/>
</dbReference>
<evidence type="ECO:0000259" key="2">
    <source>
        <dbReference type="PROSITE" id="PS51781"/>
    </source>
</evidence>
<feature type="domain" description="SH3b" evidence="2">
    <location>
        <begin position="89"/>
        <end position="151"/>
    </location>
</feature>
<keyword evidence="1" id="KW-0732">Signal</keyword>
<dbReference type="InterPro" id="IPR052354">
    <property type="entry name" value="Cell_Wall_Dynamics_Protein"/>
</dbReference>
<dbReference type="Pfam" id="PF06347">
    <property type="entry name" value="SH3_4"/>
    <property type="match status" value="1"/>
</dbReference>
<gene>
    <name evidence="3" type="ORF">EAH82_04765</name>
</gene>
<dbReference type="EMBL" id="RCZI01000001">
    <property type="protein sequence ID" value="TPG30776.1"/>
    <property type="molecule type" value="Genomic_DNA"/>
</dbReference>
<protein>
    <submittedName>
        <fullName evidence="3">Peptide-binding protein</fullName>
    </submittedName>
</protein>
<accession>A0A502E2K7</accession>
<dbReference type="RefSeq" id="WP_140839066.1">
    <property type="nucleotide sequence ID" value="NZ_RCZI01000001.1"/>
</dbReference>
<reference evidence="3 4" key="1">
    <citation type="journal article" date="2019" name="Environ. Microbiol.">
        <title>Species interactions and distinct microbial communities in high Arctic permafrost affected cryosols are associated with the CH4 and CO2 gas fluxes.</title>
        <authorList>
            <person name="Altshuler I."/>
            <person name="Hamel J."/>
            <person name="Turney S."/>
            <person name="Magnuson E."/>
            <person name="Levesque R."/>
            <person name="Greer C."/>
            <person name="Whyte L.G."/>
        </authorList>
    </citation>
    <scope>NUCLEOTIDE SEQUENCE [LARGE SCALE GENOMIC DNA]</scope>
    <source>
        <strain evidence="3 4">S06.C</strain>
    </source>
</reference>
<proteinExistence type="predicted"/>
<sequence length="151" mass="16875">MTHRRFSAFLLAAALFLLGAVSTAHARDMVSVARGEVNMRSAPGTRSEVQWALSRGYPLQVLSRRGGWLQVRDFENDRGWVLRSLTARTPHHVVKAPVANLRATPSTRGRLVGKATRGEVLRTIERKGAWVKVRHANGRTGWVASRLVWGW</sequence>
<comment type="caution">
    <text evidence="3">The sequence shown here is derived from an EMBL/GenBank/DDBJ whole genome shotgun (WGS) entry which is preliminary data.</text>
</comment>
<feature type="chain" id="PRO_5021340724" evidence="1">
    <location>
        <begin position="27"/>
        <end position="151"/>
    </location>
</feature>
<dbReference type="SMART" id="SM00287">
    <property type="entry name" value="SH3b"/>
    <property type="match status" value="2"/>
</dbReference>